<feature type="compositionally biased region" description="Low complexity" evidence="1">
    <location>
        <begin position="378"/>
        <end position="394"/>
    </location>
</feature>
<dbReference type="EMBL" id="KB306751">
    <property type="protein sequence ID" value="ELT99575.1"/>
    <property type="molecule type" value="Genomic_DNA"/>
</dbReference>
<feature type="transmembrane region" description="Helical" evidence="2">
    <location>
        <begin position="329"/>
        <end position="351"/>
    </location>
</feature>
<evidence type="ECO:0000313" key="4">
    <source>
        <dbReference type="EMBL" id="ELT99575.1"/>
    </source>
</evidence>
<keyword evidence="2" id="KW-0812">Transmembrane</keyword>
<dbReference type="OMA" id="THEPHYD"/>
<organism evidence="4">
    <name type="scientific">Capitella teleta</name>
    <name type="common">Polychaete worm</name>
    <dbReference type="NCBI Taxonomy" id="283909"/>
    <lineage>
        <taxon>Eukaryota</taxon>
        <taxon>Metazoa</taxon>
        <taxon>Spiralia</taxon>
        <taxon>Lophotrochozoa</taxon>
        <taxon>Annelida</taxon>
        <taxon>Polychaeta</taxon>
        <taxon>Sedentaria</taxon>
        <taxon>Scolecida</taxon>
        <taxon>Capitellidae</taxon>
        <taxon>Capitella</taxon>
    </lineage>
</organism>
<dbReference type="AlphaFoldDB" id="R7U8X3"/>
<reference evidence="6" key="1">
    <citation type="submission" date="2012-12" db="EMBL/GenBank/DDBJ databases">
        <authorList>
            <person name="Hellsten U."/>
            <person name="Grimwood J."/>
            <person name="Chapman J.A."/>
            <person name="Shapiro H."/>
            <person name="Aerts A."/>
            <person name="Otillar R.P."/>
            <person name="Terry A.Y."/>
            <person name="Boore J.L."/>
            <person name="Simakov O."/>
            <person name="Marletaz F."/>
            <person name="Cho S.-J."/>
            <person name="Edsinger-Gonzales E."/>
            <person name="Havlak P."/>
            <person name="Kuo D.-H."/>
            <person name="Larsson T."/>
            <person name="Lv J."/>
            <person name="Arendt D."/>
            <person name="Savage R."/>
            <person name="Osoegawa K."/>
            <person name="de Jong P."/>
            <person name="Lindberg D.R."/>
            <person name="Seaver E.C."/>
            <person name="Weisblat D.A."/>
            <person name="Putnam N.H."/>
            <person name="Grigoriev I.V."/>
            <person name="Rokhsar D.S."/>
        </authorList>
    </citation>
    <scope>NUCLEOTIDE SEQUENCE</scope>
    <source>
        <strain evidence="6">I ESC-2004</strain>
    </source>
</reference>
<proteinExistence type="predicted"/>
<dbReference type="PANTHER" id="PTHR46780">
    <property type="entry name" value="PROTEIN EVA-1"/>
    <property type="match status" value="1"/>
</dbReference>
<evidence type="ECO:0000256" key="2">
    <source>
        <dbReference type="SAM" id="Phobius"/>
    </source>
</evidence>
<feature type="compositionally biased region" description="Pro residues" evidence="1">
    <location>
        <begin position="395"/>
        <end position="407"/>
    </location>
</feature>
<sequence>MEGATSLVYWMVALVTVAATEDDMVTEIGRAGEMREYCDREAFIADCGDRGVIVMDTALYGRMALGRCLKNGFGHLACDRDVLQQMDDRCSGRSRCHIRDVVDELHVHNPCEVSDLRVYLQASYHCVSVSPPHDLCTPLRQAHVSLDGTSLASRHLHHPRCLGDTEDNVYHLTASPGQQLNISLVDFGSSNAINTDHYCDVYGEIEDEQTKQTTSICGGSQRDKWLLISNSHKIKIKLLKSVVEEQNFIVKLRAVGCPDLEPPVSAWIDRQGDKASIGCYPGKPRWELICKDDKWIGIVGNCSSEDSNGLALGLGKANDESLLPTDVTVALIASVATVACLTIITIGIILWKRYTVDNRIKRMQAAQRIKIVTDTDSLPRSLPRPSPQCSLSRPAPRPTPPRRPPNRPTSNTMHTHRHSGNHSPNYMSPLYLPNEQKEGENAIYDFCFASPGFPDGIKPPLPDVPNLIPTSDYATADCALPELIPTSHYAHSEDATLPMRGGGGVTDKNQKNDMNTTALYATPTKKKDRKPPPPPKAKAKKIAHV</sequence>
<dbReference type="OrthoDB" id="10681475at2759"/>
<feature type="region of interest" description="Disordered" evidence="1">
    <location>
        <begin position="376"/>
        <end position="432"/>
    </location>
</feature>
<keyword evidence="2" id="KW-1133">Transmembrane helix</keyword>
<accession>R7U8X3</accession>
<evidence type="ECO:0000313" key="5">
    <source>
        <dbReference type="EnsemblMetazoa" id="CapteP224072"/>
    </source>
</evidence>
<dbReference type="HOGENOM" id="CLU_029488_0_1_1"/>
<evidence type="ECO:0000256" key="1">
    <source>
        <dbReference type="SAM" id="MobiDB-lite"/>
    </source>
</evidence>
<name>R7U8X3_CAPTE</name>
<feature type="signal peptide" evidence="3">
    <location>
        <begin position="1"/>
        <end position="19"/>
    </location>
</feature>
<evidence type="ECO:0008006" key="7">
    <source>
        <dbReference type="Google" id="ProtNLM"/>
    </source>
</evidence>
<feature type="chain" id="PRO_5008787760" description="SUEL-type lectin domain-containing protein" evidence="3">
    <location>
        <begin position="20"/>
        <end position="545"/>
    </location>
</feature>
<dbReference type="InterPro" id="IPR043159">
    <property type="entry name" value="Lectin_gal-bd_sf"/>
</dbReference>
<dbReference type="EMBL" id="AMQN01009986">
    <property type="status" value="NOT_ANNOTATED_CDS"/>
    <property type="molecule type" value="Genomic_DNA"/>
</dbReference>
<gene>
    <name evidence="4" type="ORF">CAPTEDRAFT_224072</name>
</gene>
<feature type="region of interest" description="Disordered" evidence="1">
    <location>
        <begin position="501"/>
        <end position="545"/>
    </location>
</feature>
<evidence type="ECO:0000313" key="6">
    <source>
        <dbReference type="Proteomes" id="UP000014760"/>
    </source>
</evidence>
<protein>
    <recommendedName>
        <fullName evidence="7">SUEL-type lectin domain-containing protein</fullName>
    </recommendedName>
</protein>
<reference evidence="4 6" key="2">
    <citation type="journal article" date="2013" name="Nature">
        <title>Insights into bilaterian evolution from three spiralian genomes.</title>
        <authorList>
            <person name="Simakov O."/>
            <person name="Marletaz F."/>
            <person name="Cho S.J."/>
            <person name="Edsinger-Gonzales E."/>
            <person name="Havlak P."/>
            <person name="Hellsten U."/>
            <person name="Kuo D.H."/>
            <person name="Larsson T."/>
            <person name="Lv J."/>
            <person name="Arendt D."/>
            <person name="Savage R."/>
            <person name="Osoegawa K."/>
            <person name="de Jong P."/>
            <person name="Grimwood J."/>
            <person name="Chapman J.A."/>
            <person name="Shapiro H."/>
            <person name="Aerts A."/>
            <person name="Otillar R.P."/>
            <person name="Terry A.Y."/>
            <person name="Boore J.L."/>
            <person name="Grigoriev I.V."/>
            <person name="Lindberg D.R."/>
            <person name="Seaver E.C."/>
            <person name="Weisblat D.A."/>
            <person name="Putnam N.H."/>
            <person name="Rokhsar D.S."/>
        </authorList>
    </citation>
    <scope>NUCLEOTIDE SEQUENCE</scope>
    <source>
        <strain evidence="4 6">I ESC-2004</strain>
    </source>
</reference>
<dbReference type="CDD" id="cd22823">
    <property type="entry name" value="Gal_Rha_Lectin"/>
    <property type="match status" value="1"/>
</dbReference>
<evidence type="ECO:0000256" key="3">
    <source>
        <dbReference type="SAM" id="SignalP"/>
    </source>
</evidence>
<keyword evidence="2" id="KW-0472">Membrane</keyword>
<dbReference type="Proteomes" id="UP000014760">
    <property type="component" value="Unassembled WGS sequence"/>
</dbReference>
<keyword evidence="3" id="KW-0732">Signal</keyword>
<dbReference type="Gene3D" id="2.60.120.740">
    <property type="match status" value="1"/>
</dbReference>
<dbReference type="EnsemblMetazoa" id="CapteT224072">
    <property type="protein sequence ID" value="CapteP224072"/>
    <property type="gene ID" value="CapteG224072"/>
</dbReference>
<reference evidence="5" key="3">
    <citation type="submission" date="2015-06" db="UniProtKB">
        <authorList>
            <consortium name="EnsemblMetazoa"/>
        </authorList>
    </citation>
    <scope>IDENTIFICATION</scope>
</reference>
<keyword evidence="6" id="KW-1185">Reference proteome</keyword>